<name>F0SG87_RUBBR</name>
<evidence type="ECO:0000256" key="7">
    <source>
        <dbReference type="SAM" id="Phobius"/>
    </source>
</evidence>
<protein>
    <submittedName>
        <fullName evidence="8">Signal peptide-domain containing protein</fullName>
    </submittedName>
</protein>
<dbReference type="STRING" id="756272.Plabr_1819"/>
<gene>
    <name evidence="8" type="ordered locus">Plabr_1819</name>
</gene>
<dbReference type="KEGG" id="pbs:Plabr_1819"/>
<organism evidence="8 9">
    <name type="scientific">Rubinisphaera brasiliensis (strain ATCC 49424 / DSM 5305 / JCM 21570 / IAM 15109 / NBRC 103401 / IFAM 1448)</name>
    <name type="common">Planctomyces brasiliensis</name>
    <dbReference type="NCBI Taxonomy" id="756272"/>
    <lineage>
        <taxon>Bacteria</taxon>
        <taxon>Pseudomonadati</taxon>
        <taxon>Planctomycetota</taxon>
        <taxon>Planctomycetia</taxon>
        <taxon>Planctomycetales</taxon>
        <taxon>Planctomycetaceae</taxon>
        <taxon>Rubinisphaera</taxon>
    </lineage>
</organism>
<evidence type="ECO:0000256" key="3">
    <source>
        <dbReference type="ARBA" id="ARBA00022475"/>
    </source>
</evidence>
<keyword evidence="9" id="KW-1185">Reference proteome</keyword>
<dbReference type="AlphaFoldDB" id="F0SG87"/>
<dbReference type="EMBL" id="CP002546">
    <property type="protein sequence ID" value="ADY59429.1"/>
    <property type="molecule type" value="Genomic_DNA"/>
</dbReference>
<evidence type="ECO:0000313" key="8">
    <source>
        <dbReference type="EMBL" id="ADY59429.1"/>
    </source>
</evidence>
<keyword evidence="6 7" id="KW-0472">Membrane</keyword>
<keyword evidence="4 7" id="KW-0812">Transmembrane</keyword>
<evidence type="ECO:0000256" key="2">
    <source>
        <dbReference type="ARBA" id="ARBA00011006"/>
    </source>
</evidence>
<evidence type="ECO:0000256" key="4">
    <source>
        <dbReference type="ARBA" id="ARBA00022692"/>
    </source>
</evidence>
<dbReference type="Pfam" id="PF04226">
    <property type="entry name" value="Transgly_assoc"/>
    <property type="match status" value="1"/>
</dbReference>
<evidence type="ECO:0000256" key="1">
    <source>
        <dbReference type="ARBA" id="ARBA00004651"/>
    </source>
</evidence>
<feature type="transmembrane region" description="Helical" evidence="7">
    <location>
        <begin position="61"/>
        <end position="80"/>
    </location>
</feature>
<feature type="transmembrane region" description="Helical" evidence="7">
    <location>
        <begin position="37"/>
        <end position="55"/>
    </location>
</feature>
<dbReference type="RefSeq" id="WP_013628156.1">
    <property type="nucleotide sequence ID" value="NC_015174.1"/>
</dbReference>
<evidence type="ECO:0000256" key="5">
    <source>
        <dbReference type="ARBA" id="ARBA00022989"/>
    </source>
</evidence>
<dbReference type="HOGENOM" id="CLU_160040_2_1_0"/>
<proteinExistence type="inferred from homology"/>
<dbReference type="InterPro" id="IPR007341">
    <property type="entry name" value="Transgly_assoc"/>
</dbReference>
<comment type="similarity">
    <text evidence="2">Belongs to the UPF0410 family.</text>
</comment>
<sequence>MELLIALLMWCLFGLAVGAIARFLVPGRQPMGMVGTILLGVAGSFLGGFFGFLLLGDGNPLQPAGFIASLLGAILVLALATRQRRSFWG</sequence>
<dbReference type="eggNOG" id="COG2261">
    <property type="taxonomic scope" value="Bacteria"/>
</dbReference>
<comment type="subcellular location">
    <subcellularLocation>
        <location evidence="1">Cell membrane</location>
        <topology evidence="1">Multi-pass membrane protein</topology>
    </subcellularLocation>
</comment>
<reference evidence="9" key="1">
    <citation type="submission" date="2011-02" db="EMBL/GenBank/DDBJ databases">
        <title>The complete genome of Planctomyces brasiliensis DSM 5305.</title>
        <authorList>
            <person name="Lucas S."/>
            <person name="Copeland A."/>
            <person name="Lapidus A."/>
            <person name="Bruce D."/>
            <person name="Goodwin L."/>
            <person name="Pitluck S."/>
            <person name="Kyrpides N."/>
            <person name="Mavromatis K."/>
            <person name="Pagani I."/>
            <person name="Ivanova N."/>
            <person name="Ovchinnikova G."/>
            <person name="Lu M."/>
            <person name="Detter J.C."/>
            <person name="Han C."/>
            <person name="Land M."/>
            <person name="Hauser L."/>
            <person name="Markowitz V."/>
            <person name="Cheng J.-F."/>
            <person name="Hugenholtz P."/>
            <person name="Woyke T."/>
            <person name="Wu D."/>
            <person name="Tindall B."/>
            <person name="Pomrenke H.G."/>
            <person name="Brambilla E."/>
            <person name="Klenk H.-P."/>
            <person name="Eisen J.A."/>
        </authorList>
    </citation>
    <scope>NUCLEOTIDE SEQUENCE [LARGE SCALE GENOMIC DNA]</scope>
    <source>
        <strain evidence="9">ATCC 49424 / DSM 5305 / JCM 21570 / NBRC 103401 / IFAM 1448</strain>
    </source>
</reference>
<dbReference type="PANTHER" id="PTHR33884:SF3">
    <property type="entry name" value="UPF0410 PROTEIN YMGE"/>
    <property type="match status" value="1"/>
</dbReference>
<accession>F0SG87</accession>
<keyword evidence="5 7" id="KW-1133">Transmembrane helix</keyword>
<keyword evidence="3" id="KW-1003">Cell membrane</keyword>
<feature type="transmembrane region" description="Helical" evidence="7">
    <location>
        <begin position="6"/>
        <end position="25"/>
    </location>
</feature>
<evidence type="ECO:0000256" key="6">
    <source>
        <dbReference type="ARBA" id="ARBA00023136"/>
    </source>
</evidence>
<dbReference type="GO" id="GO:0005886">
    <property type="term" value="C:plasma membrane"/>
    <property type="evidence" value="ECO:0007669"/>
    <property type="project" value="UniProtKB-SubCell"/>
</dbReference>
<dbReference type="Proteomes" id="UP000006860">
    <property type="component" value="Chromosome"/>
</dbReference>
<evidence type="ECO:0000313" key="9">
    <source>
        <dbReference type="Proteomes" id="UP000006860"/>
    </source>
</evidence>
<dbReference type="PANTHER" id="PTHR33884">
    <property type="entry name" value="UPF0410 PROTEIN YMGE"/>
    <property type="match status" value="1"/>
</dbReference>